<feature type="region of interest" description="Disordered" evidence="5">
    <location>
        <begin position="1"/>
        <end position="154"/>
    </location>
</feature>
<feature type="compositionally biased region" description="Gly residues" evidence="5">
    <location>
        <begin position="111"/>
        <end position="126"/>
    </location>
</feature>
<evidence type="ECO:0000256" key="1">
    <source>
        <dbReference type="ARBA" id="ARBA00004123"/>
    </source>
</evidence>
<name>A0AAQ4DVX8_AMBAM</name>
<feature type="compositionally biased region" description="Gly residues" evidence="5">
    <location>
        <begin position="68"/>
        <end position="77"/>
    </location>
</feature>
<accession>A0AAQ4DVX8</accession>
<evidence type="ECO:0000256" key="4">
    <source>
        <dbReference type="ARBA" id="ARBA00023242"/>
    </source>
</evidence>
<evidence type="ECO:0000256" key="3">
    <source>
        <dbReference type="ARBA" id="ARBA00023163"/>
    </source>
</evidence>
<feature type="region of interest" description="Disordered" evidence="5">
    <location>
        <begin position="191"/>
        <end position="210"/>
    </location>
</feature>
<keyword evidence="2" id="KW-0805">Transcription regulation</keyword>
<feature type="compositionally biased region" description="Low complexity" evidence="5">
    <location>
        <begin position="1"/>
        <end position="40"/>
    </location>
</feature>
<keyword evidence="3" id="KW-0804">Transcription</keyword>
<organism evidence="6 7">
    <name type="scientific">Amblyomma americanum</name>
    <name type="common">Lone star tick</name>
    <dbReference type="NCBI Taxonomy" id="6943"/>
    <lineage>
        <taxon>Eukaryota</taxon>
        <taxon>Metazoa</taxon>
        <taxon>Ecdysozoa</taxon>
        <taxon>Arthropoda</taxon>
        <taxon>Chelicerata</taxon>
        <taxon>Arachnida</taxon>
        <taxon>Acari</taxon>
        <taxon>Parasitiformes</taxon>
        <taxon>Ixodida</taxon>
        <taxon>Ixodoidea</taxon>
        <taxon>Ixodidae</taxon>
        <taxon>Amblyomminae</taxon>
        <taxon>Amblyomma</taxon>
    </lineage>
</organism>
<feature type="compositionally biased region" description="Low complexity" evidence="5">
    <location>
        <begin position="78"/>
        <end position="92"/>
    </location>
</feature>
<protein>
    <recommendedName>
        <fullName evidence="8">Transcription cofactor vestigial-like protein 2</fullName>
    </recommendedName>
</protein>
<gene>
    <name evidence="6" type="ORF">V5799_006601</name>
</gene>
<dbReference type="Proteomes" id="UP001321473">
    <property type="component" value="Unassembled WGS sequence"/>
</dbReference>
<dbReference type="Pfam" id="PF07545">
    <property type="entry name" value="Vg_Tdu"/>
    <property type="match status" value="1"/>
</dbReference>
<evidence type="ECO:0000313" key="7">
    <source>
        <dbReference type="Proteomes" id="UP001321473"/>
    </source>
</evidence>
<dbReference type="PANTHER" id="PTHR15950:SF15">
    <property type="entry name" value="PROTEIN VESTIGIAL"/>
    <property type="match status" value="1"/>
</dbReference>
<proteinExistence type="predicted"/>
<comment type="subcellular location">
    <subcellularLocation>
        <location evidence="1">Nucleus</location>
    </subcellularLocation>
</comment>
<dbReference type="PANTHER" id="PTHR15950">
    <property type="entry name" value="TRANSCRIPTION COFACTOR VESTIGIAL-LIKE PROTEIN"/>
    <property type="match status" value="1"/>
</dbReference>
<evidence type="ECO:0000313" key="6">
    <source>
        <dbReference type="EMBL" id="KAK8766618.1"/>
    </source>
</evidence>
<evidence type="ECO:0008006" key="8">
    <source>
        <dbReference type="Google" id="ProtNLM"/>
    </source>
</evidence>
<dbReference type="AlphaFoldDB" id="A0AAQ4DVX8"/>
<dbReference type="InterPro" id="IPR011520">
    <property type="entry name" value="Vg_fam"/>
</dbReference>
<evidence type="ECO:0000256" key="2">
    <source>
        <dbReference type="ARBA" id="ARBA00023015"/>
    </source>
</evidence>
<dbReference type="EMBL" id="JARKHS020026177">
    <property type="protein sequence ID" value="KAK8766618.1"/>
    <property type="molecule type" value="Genomic_DNA"/>
</dbReference>
<dbReference type="GO" id="GO:0005634">
    <property type="term" value="C:nucleus"/>
    <property type="evidence" value="ECO:0007669"/>
    <property type="project" value="UniProtKB-SubCell"/>
</dbReference>
<comment type="caution">
    <text evidence="6">The sequence shown here is derived from an EMBL/GenBank/DDBJ whole genome shotgun (WGS) entry which is preliminary data.</text>
</comment>
<feature type="compositionally biased region" description="Low complexity" evidence="5">
    <location>
        <begin position="51"/>
        <end position="67"/>
    </location>
</feature>
<dbReference type="InterPro" id="IPR006627">
    <property type="entry name" value="TDU_repeat"/>
</dbReference>
<keyword evidence="7" id="KW-1185">Reference proteome</keyword>
<reference evidence="6 7" key="1">
    <citation type="journal article" date="2023" name="Arcadia Sci">
        <title>De novo assembly of a long-read Amblyomma americanum tick genome.</title>
        <authorList>
            <person name="Chou S."/>
            <person name="Poskanzer K.E."/>
            <person name="Rollins M."/>
            <person name="Thuy-Boun P.S."/>
        </authorList>
    </citation>
    <scope>NUCLEOTIDE SEQUENCE [LARGE SCALE GENOMIC DNA]</scope>
    <source>
        <strain evidence="6">F_SG_1</strain>
        <tissue evidence="6">Salivary glands</tissue>
    </source>
</reference>
<sequence length="436" mass="43359">MHDLLAGSAAMAASPATPPSSLQSLGPQRSSSSSSSTVSSHHSRNHHSNHHSTANSSVVNSSSNSAGPPGGSGGGGRSSSSSSSCAVASSPSTPLAARSPDHDEPGQAGKASGGGSSASAIAGGGHASATVVTGGSSPPSTVAAGASSASSAAPGDAQYLSANCVVFTYYSGDISAVVDEHFSRALSETGAYDGSASCKSGASQLKDAPPMSQRNFPASFWNCHQTPSGGSPSHGMGGGVSSPVDLYTGSEPHAYHAHHAHHHASAANAAALHASLQSDPWHYALTAPQAGPYRSATKASTGNRARDAQAMCSFSLAPTRRSSAMHELAYSAGGAHRFGAAAQQYGSLLLQPRSSRLGSVSATCTALDKGDAWASPAARYHHDQLAAAAGHHVVDASGYQAAHHHYGSMGAAAAAAAMTGGRHFPWLACFETATSG</sequence>
<feature type="compositionally biased region" description="Basic residues" evidence="5">
    <location>
        <begin position="41"/>
        <end position="50"/>
    </location>
</feature>
<feature type="compositionally biased region" description="Low complexity" evidence="5">
    <location>
        <begin position="134"/>
        <end position="154"/>
    </location>
</feature>
<evidence type="ECO:0000256" key="5">
    <source>
        <dbReference type="SAM" id="MobiDB-lite"/>
    </source>
</evidence>
<dbReference type="SMART" id="SM00711">
    <property type="entry name" value="TDU"/>
    <property type="match status" value="1"/>
</dbReference>
<dbReference type="GO" id="GO:0006355">
    <property type="term" value="P:regulation of DNA-templated transcription"/>
    <property type="evidence" value="ECO:0007669"/>
    <property type="project" value="InterPro"/>
</dbReference>
<keyword evidence="4" id="KW-0539">Nucleus</keyword>